<feature type="transmembrane region" description="Helical" evidence="1">
    <location>
        <begin position="59"/>
        <end position="83"/>
    </location>
</feature>
<accession>A0A7W2D423</accession>
<dbReference type="AlphaFoldDB" id="A0A7W2D423"/>
<proteinExistence type="predicted"/>
<keyword evidence="1" id="KW-0472">Membrane</keyword>
<keyword evidence="3" id="KW-1185">Reference proteome</keyword>
<gene>
    <name evidence="2" type="ORF">H1V43_23400</name>
</gene>
<protein>
    <submittedName>
        <fullName evidence="2">Uncharacterized protein</fullName>
    </submittedName>
</protein>
<keyword evidence="1" id="KW-0812">Transmembrane</keyword>
<reference evidence="2 3" key="1">
    <citation type="submission" date="2020-07" db="EMBL/GenBank/DDBJ databases">
        <title>Streptomyces isolated from Indian soil.</title>
        <authorList>
            <person name="Mandal S."/>
            <person name="Maiti P.K."/>
        </authorList>
    </citation>
    <scope>NUCLEOTIDE SEQUENCE [LARGE SCALE GENOMIC DNA]</scope>
    <source>
        <strain evidence="2 3">PSKA54</strain>
    </source>
</reference>
<dbReference type="Proteomes" id="UP000586976">
    <property type="component" value="Unassembled WGS sequence"/>
</dbReference>
<name>A0A7W2D423_9ACTN</name>
<dbReference type="RefSeq" id="WP_181865901.1">
    <property type="nucleotide sequence ID" value="NZ_JACEQY010000027.1"/>
</dbReference>
<sequence>MVTAQGGVGLFLFGALFLVLFMLSIVFAVIGVHALLLGRMPGQWFQQRVRQPRLWGAGALLMLISWNFHSLSLLAVGVGLVALGHVVRPTR</sequence>
<evidence type="ECO:0000313" key="2">
    <source>
        <dbReference type="EMBL" id="MBA4864249.1"/>
    </source>
</evidence>
<feature type="transmembrane region" description="Helical" evidence="1">
    <location>
        <begin position="12"/>
        <end position="38"/>
    </location>
</feature>
<evidence type="ECO:0000256" key="1">
    <source>
        <dbReference type="SAM" id="Phobius"/>
    </source>
</evidence>
<dbReference type="EMBL" id="JACEQY010000027">
    <property type="protein sequence ID" value="MBA4864249.1"/>
    <property type="molecule type" value="Genomic_DNA"/>
</dbReference>
<keyword evidence="1" id="KW-1133">Transmembrane helix</keyword>
<comment type="caution">
    <text evidence="2">The sequence shown here is derived from an EMBL/GenBank/DDBJ whole genome shotgun (WGS) entry which is preliminary data.</text>
</comment>
<organism evidence="2 3">
    <name type="scientific">Streptomyces himalayensis subsp. aureolus</name>
    <dbReference type="NCBI Taxonomy" id="2758039"/>
    <lineage>
        <taxon>Bacteria</taxon>
        <taxon>Bacillati</taxon>
        <taxon>Actinomycetota</taxon>
        <taxon>Actinomycetes</taxon>
        <taxon>Kitasatosporales</taxon>
        <taxon>Streptomycetaceae</taxon>
        <taxon>Streptomyces</taxon>
        <taxon>Streptomyces himalayensis</taxon>
    </lineage>
</organism>
<evidence type="ECO:0000313" key="3">
    <source>
        <dbReference type="Proteomes" id="UP000586976"/>
    </source>
</evidence>